<reference evidence="15 16" key="1">
    <citation type="journal article" date="2011" name="Microb. Cell Fact.">
        <title>Genomic analysis reveals Lactobacillus sanfranciscensis as stable element in traditional sourdoughs.</title>
        <authorList>
            <person name="Vogel R.F."/>
            <person name="Pavlovic M."/>
            <person name="Ehrmann M.A."/>
            <person name="Wiezer A."/>
            <person name="Liesegang H."/>
            <person name="Offschanka S."/>
            <person name="Voget S."/>
            <person name="Angelov A."/>
            <person name="Bocker G."/>
            <person name="Liebl W."/>
        </authorList>
    </citation>
    <scope>NUCLEOTIDE SEQUENCE [LARGE SCALE GENOMIC DNA]</scope>
    <source>
        <strain evidence="15 16">TMW 1.1304</strain>
    </source>
</reference>
<dbReference type="PROSITE" id="PS00517">
    <property type="entry name" value="RNASE_3_1"/>
    <property type="match status" value="1"/>
</dbReference>
<comment type="catalytic activity">
    <reaction evidence="1 12">
        <text>Endonucleolytic cleavage to 5'-phosphomonoester.</text>
        <dbReference type="EC" id="3.1.26.3"/>
    </reaction>
</comment>
<evidence type="ECO:0000256" key="2">
    <source>
        <dbReference type="ARBA" id="ARBA00010183"/>
    </source>
</evidence>
<evidence type="ECO:0000313" key="16">
    <source>
        <dbReference type="Proteomes" id="UP000001285"/>
    </source>
</evidence>
<dbReference type="SMART" id="SM00358">
    <property type="entry name" value="DSRM"/>
    <property type="match status" value="1"/>
</dbReference>
<dbReference type="Pfam" id="PF00035">
    <property type="entry name" value="dsrm"/>
    <property type="match status" value="1"/>
</dbReference>
<keyword evidence="3 12" id="KW-0698">rRNA processing</keyword>
<dbReference type="InterPro" id="IPR036389">
    <property type="entry name" value="RNase_III_sf"/>
</dbReference>
<dbReference type="GO" id="GO:0005737">
    <property type="term" value="C:cytoplasm"/>
    <property type="evidence" value="ECO:0007669"/>
    <property type="project" value="UniProtKB-SubCell"/>
</dbReference>
<dbReference type="GO" id="GO:0019843">
    <property type="term" value="F:rRNA binding"/>
    <property type="evidence" value="ECO:0007669"/>
    <property type="project" value="UniProtKB-KW"/>
</dbReference>
<dbReference type="NCBIfam" id="TIGR02191">
    <property type="entry name" value="RNaseIII"/>
    <property type="match status" value="1"/>
</dbReference>
<dbReference type="GO" id="GO:0010468">
    <property type="term" value="P:regulation of gene expression"/>
    <property type="evidence" value="ECO:0007669"/>
    <property type="project" value="TreeGrafter"/>
</dbReference>
<comment type="subcellular location">
    <subcellularLocation>
        <location evidence="12">Cytoplasm</location>
    </subcellularLocation>
</comment>
<evidence type="ECO:0000313" key="15">
    <source>
        <dbReference type="EMBL" id="AEN99100.1"/>
    </source>
</evidence>
<dbReference type="SUPFAM" id="SSF69065">
    <property type="entry name" value="RNase III domain-like"/>
    <property type="match status" value="1"/>
</dbReference>
<feature type="binding site" evidence="12">
    <location>
        <position position="132"/>
    </location>
    <ligand>
        <name>Mg(2+)</name>
        <dbReference type="ChEBI" id="CHEBI:18420"/>
    </ligand>
</feature>
<keyword evidence="12" id="KW-0963">Cytoplasm</keyword>
<evidence type="ECO:0000256" key="8">
    <source>
        <dbReference type="ARBA" id="ARBA00022759"/>
    </source>
</evidence>
<evidence type="ECO:0000259" key="14">
    <source>
        <dbReference type="PROSITE" id="PS50142"/>
    </source>
</evidence>
<evidence type="ECO:0000256" key="1">
    <source>
        <dbReference type="ARBA" id="ARBA00000109"/>
    </source>
</evidence>
<evidence type="ECO:0000256" key="12">
    <source>
        <dbReference type="HAMAP-Rule" id="MF_00104"/>
    </source>
</evidence>
<dbReference type="FunFam" id="1.10.1520.10:FF:000001">
    <property type="entry name" value="Ribonuclease 3"/>
    <property type="match status" value="1"/>
</dbReference>
<dbReference type="CDD" id="cd00593">
    <property type="entry name" value="RIBOc"/>
    <property type="match status" value="1"/>
</dbReference>
<keyword evidence="12" id="KW-0819">tRNA processing</keyword>
<dbReference type="SMART" id="SM00535">
    <property type="entry name" value="RIBOc"/>
    <property type="match status" value="1"/>
</dbReference>
<evidence type="ECO:0000256" key="10">
    <source>
        <dbReference type="ARBA" id="ARBA00022842"/>
    </source>
</evidence>
<feature type="active site" evidence="12">
    <location>
        <position position="135"/>
    </location>
</feature>
<comment type="cofactor">
    <cofactor evidence="12">
        <name>Mg(2+)</name>
        <dbReference type="ChEBI" id="CHEBI:18420"/>
    </cofactor>
</comment>
<dbReference type="AlphaFoldDB" id="G2KTJ7"/>
<keyword evidence="10 12" id="KW-0460">Magnesium</keyword>
<dbReference type="Gene3D" id="1.10.1520.10">
    <property type="entry name" value="Ribonuclease III domain"/>
    <property type="match status" value="1"/>
</dbReference>
<evidence type="ECO:0000256" key="3">
    <source>
        <dbReference type="ARBA" id="ARBA00022552"/>
    </source>
</evidence>
<dbReference type="HOGENOM" id="CLU_000907_1_3_9"/>
<dbReference type="InterPro" id="IPR014720">
    <property type="entry name" value="dsRBD_dom"/>
</dbReference>
<dbReference type="STRING" id="714313.LSA_06770"/>
<name>G2KTJ7_FRUST</name>
<evidence type="ECO:0000259" key="13">
    <source>
        <dbReference type="PROSITE" id="PS50137"/>
    </source>
</evidence>
<comment type="similarity">
    <text evidence="2">Belongs to the ribonuclease III family.</text>
</comment>
<comment type="subunit">
    <text evidence="12">Homodimer.</text>
</comment>
<dbReference type="GO" id="GO:0046872">
    <property type="term" value="F:metal ion binding"/>
    <property type="evidence" value="ECO:0007669"/>
    <property type="project" value="UniProtKB-KW"/>
</dbReference>
<dbReference type="Proteomes" id="UP000001285">
    <property type="component" value="Chromosome"/>
</dbReference>
<dbReference type="EC" id="3.1.26.3" evidence="12"/>
<evidence type="ECO:0000256" key="7">
    <source>
        <dbReference type="ARBA" id="ARBA00022730"/>
    </source>
</evidence>
<comment type="function">
    <text evidence="12">Digests double-stranded RNA. Involved in the processing of primary rRNA transcript to yield the immediate precursors to the large and small rRNAs (23S and 16S). Processes some mRNAs, and tRNAs when they are encoded in the rRNA operon. Processes pre-crRNA and tracrRNA of type II CRISPR loci if present in the organism.</text>
</comment>
<dbReference type="Gene3D" id="3.30.160.20">
    <property type="match status" value="1"/>
</dbReference>
<feature type="binding site" evidence="12">
    <location>
        <position position="135"/>
    </location>
    <ligand>
        <name>Mg(2+)</name>
        <dbReference type="ChEBI" id="CHEBI:18420"/>
    </ligand>
</feature>
<dbReference type="GO" id="GO:0008033">
    <property type="term" value="P:tRNA processing"/>
    <property type="evidence" value="ECO:0007669"/>
    <property type="project" value="UniProtKB-KW"/>
</dbReference>
<keyword evidence="6 12" id="KW-0479">Metal-binding</keyword>
<feature type="active site" evidence="12">
    <location>
        <position position="63"/>
    </location>
</feature>
<dbReference type="InterPro" id="IPR000999">
    <property type="entry name" value="RNase_III_dom"/>
</dbReference>
<sequence>MLRLGITEEYTVQKEFDNKLADKYNIKFNNEELLDEAFTQASYVNEHPDQDLKFYERLEFLGDAVYQLVVSDYIFKRYPEMPQGRLTRLRAAMVNRLSFSRFARECHFDKYIRLGKGEEKAGARKRDSLLCDIFESFIGAVYLDQGIETVKHFCNLVIFPKLDEGWFNEFFDHKTELQEAVQINGPVKIEYKLLDENGPDNDRQFKVAVFVDDQELGVGEGHSKKNAEQLASKMALDKLGIKDQKLQ</sequence>
<dbReference type="HAMAP" id="MF_00104">
    <property type="entry name" value="RNase_III"/>
    <property type="match status" value="1"/>
</dbReference>
<keyword evidence="8 12" id="KW-0255">Endonuclease</keyword>
<organism evidence="15 16">
    <name type="scientific">Fructilactobacillus sanfranciscensis (strain TMW 1.1304)</name>
    <name type="common">Lactobacillus sanfranciscensis</name>
    <dbReference type="NCBI Taxonomy" id="714313"/>
    <lineage>
        <taxon>Bacteria</taxon>
        <taxon>Bacillati</taxon>
        <taxon>Bacillota</taxon>
        <taxon>Bacilli</taxon>
        <taxon>Lactobacillales</taxon>
        <taxon>Lactobacillaceae</taxon>
        <taxon>Fructilactobacillus</taxon>
    </lineage>
</organism>
<dbReference type="PROSITE" id="PS50137">
    <property type="entry name" value="DS_RBD"/>
    <property type="match status" value="1"/>
</dbReference>
<keyword evidence="9 12" id="KW-0378">Hydrolase</keyword>
<dbReference type="GO" id="GO:0004525">
    <property type="term" value="F:ribonuclease III activity"/>
    <property type="evidence" value="ECO:0007669"/>
    <property type="project" value="UniProtKB-UniRule"/>
</dbReference>
<dbReference type="SUPFAM" id="SSF54768">
    <property type="entry name" value="dsRNA-binding domain-like"/>
    <property type="match status" value="1"/>
</dbReference>
<proteinExistence type="inferred from homology"/>
<keyword evidence="16" id="KW-1185">Reference proteome</keyword>
<protein>
    <recommendedName>
        <fullName evidence="12">Ribonuclease 3</fullName>
        <ecNumber evidence="12">3.1.26.3</ecNumber>
    </recommendedName>
    <alternativeName>
        <fullName evidence="12">Ribonuclease III</fullName>
        <shortName evidence="12">RNase III</shortName>
    </alternativeName>
</protein>
<keyword evidence="7 12" id="KW-0699">rRNA-binding</keyword>
<feature type="domain" description="DRBM" evidence="13">
    <location>
        <begin position="172"/>
        <end position="241"/>
    </location>
</feature>
<dbReference type="PROSITE" id="PS50142">
    <property type="entry name" value="RNASE_3_2"/>
    <property type="match status" value="1"/>
</dbReference>
<feature type="binding site" evidence="12">
    <location>
        <position position="59"/>
    </location>
    <ligand>
        <name>Mg(2+)</name>
        <dbReference type="ChEBI" id="CHEBI:18420"/>
    </ligand>
</feature>
<feature type="domain" description="RNase III" evidence="14">
    <location>
        <begin position="17"/>
        <end position="146"/>
    </location>
</feature>
<keyword evidence="11 12" id="KW-0694">RNA-binding</keyword>
<dbReference type="GO" id="GO:0006364">
    <property type="term" value="P:rRNA processing"/>
    <property type="evidence" value="ECO:0007669"/>
    <property type="project" value="UniProtKB-UniRule"/>
</dbReference>
<keyword evidence="5 12" id="KW-0540">Nuclease</keyword>
<gene>
    <name evidence="12 15" type="primary">rnc</name>
    <name evidence="15" type="ordered locus">LSA_06770</name>
</gene>
<keyword evidence="4 12" id="KW-0507">mRNA processing</keyword>
<dbReference type="InterPro" id="IPR011907">
    <property type="entry name" value="RNase_III"/>
</dbReference>
<dbReference type="GO" id="GO:0003725">
    <property type="term" value="F:double-stranded RNA binding"/>
    <property type="evidence" value="ECO:0007669"/>
    <property type="project" value="TreeGrafter"/>
</dbReference>
<dbReference type="CDD" id="cd10845">
    <property type="entry name" value="DSRM_RNAse_III_family"/>
    <property type="match status" value="1"/>
</dbReference>
<evidence type="ECO:0000256" key="9">
    <source>
        <dbReference type="ARBA" id="ARBA00022801"/>
    </source>
</evidence>
<evidence type="ECO:0000256" key="5">
    <source>
        <dbReference type="ARBA" id="ARBA00022722"/>
    </source>
</evidence>
<dbReference type="KEGG" id="lsn:LSA_06770"/>
<evidence type="ECO:0000256" key="6">
    <source>
        <dbReference type="ARBA" id="ARBA00022723"/>
    </source>
</evidence>
<dbReference type="Pfam" id="PF14622">
    <property type="entry name" value="Ribonucleas_3_3"/>
    <property type="match status" value="1"/>
</dbReference>
<dbReference type="PANTHER" id="PTHR11207">
    <property type="entry name" value="RIBONUCLEASE III"/>
    <property type="match status" value="1"/>
</dbReference>
<evidence type="ECO:0000256" key="11">
    <source>
        <dbReference type="ARBA" id="ARBA00022884"/>
    </source>
</evidence>
<evidence type="ECO:0000256" key="4">
    <source>
        <dbReference type="ARBA" id="ARBA00022664"/>
    </source>
</evidence>
<dbReference type="EMBL" id="CP002461">
    <property type="protein sequence ID" value="AEN99100.1"/>
    <property type="molecule type" value="Genomic_DNA"/>
</dbReference>
<accession>G2KTJ7</accession>
<dbReference type="GO" id="GO:0006397">
    <property type="term" value="P:mRNA processing"/>
    <property type="evidence" value="ECO:0007669"/>
    <property type="project" value="UniProtKB-UniRule"/>
</dbReference>
<dbReference type="eggNOG" id="COG0571">
    <property type="taxonomic scope" value="Bacteria"/>
</dbReference>
<dbReference type="PANTHER" id="PTHR11207:SF0">
    <property type="entry name" value="RIBONUCLEASE 3"/>
    <property type="match status" value="1"/>
</dbReference>